<evidence type="ECO:0000256" key="9">
    <source>
        <dbReference type="ARBA" id="ARBA00030130"/>
    </source>
</evidence>
<comment type="subcellular location">
    <subcellularLocation>
        <location evidence="1">Cell membrane</location>
        <topology evidence="1">Multi-pass membrane protein</topology>
    </subcellularLocation>
</comment>
<reference evidence="17 20" key="3">
    <citation type="submission" date="2019-07" db="EMBL/GenBank/DDBJ databases">
        <title>Comparative genome analysis of staphylococcus lugdunensis shows clonal complex-dependent diversity of the putative virulence factor, ess/type vii locus.</title>
        <authorList>
            <person name="Lebeurre J."/>
            <person name="Dahyot S."/>
            <person name="Diene S."/>
            <person name="Paulay A."/>
            <person name="Aubourg M."/>
            <person name="Argemi X."/>
            <person name="Giard J.-C."/>
            <person name="Tournier I."/>
            <person name="Francois P."/>
            <person name="Pestel-Caron M."/>
        </authorList>
    </citation>
    <scope>NUCLEOTIDE SEQUENCE [LARGE SCALE GENOMIC DNA]</scope>
    <source>
        <strain evidence="17 20">SL13</strain>
    </source>
</reference>
<evidence type="ECO:0000256" key="5">
    <source>
        <dbReference type="ARBA" id="ARBA00022692"/>
    </source>
</evidence>
<dbReference type="EMBL" id="SCHB01000003">
    <property type="protein sequence ID" value="TBW72454.1"/>
    <property type="molecule type" value="Genomic_DNA"/>
</dbReference>
<keyword evidence="6 11" id="KW-1133">Transmembrane helix</keyword>
<dbReference type="AlphaFoldDB" id="A8DMY9"/>
<evidence type="ECO:0000313" key="13">
    <source>
        <dbReference type="EMBL" id="ABU63634.1"/>
    </source>
</evidence>
<dbReference type="NCBIfam" id="TIGR03932">
    <property type="entry name" value="PIA_icaD"/>
    <property type="match status" value="1"/>
</dbReference>
<evidence type="ECO:0000313" key="16">
    <source>
        <dbReference type="EMBL" id="ABU63655.1"/>
    </source>
</evidence>
<evidence type="ECO:0000313" key="17">
    <source>
        <dbReference type="EMBL" id="QEX38058.1"/>
    </source>
</evidence>
<dbReference type="RefSeq" id="WP_002461006.1">
    <property type="nucleotide sequence ID" value="NZ_AP021848.1"/>
</dbReference>
<feature type="transmembrane region" description="Helical" evidence="11">
    <location>
        <begin position="71"/>
        <end position="91"/>
    </location>
</feature>
<evidence type="ECO:0000256" key="2">
    <source>
        <dbReference type="ARBA" id="ARBA00006797"/>
    </source>
</evidence>
<dbReference type="OMA" id="QMESVIT"/>
<proteinExistence type="inferred from homology"/>
<evidence type="ECO:0000256" key="6">
    <source>
        <dbReference type="ARBA" id="ARBA00022989"/>
    </source>
</evidence>
<evidence type="ECO:0000313" key="15">
    <source>
        <dbReference type="EMBL" id="ABU63648.1"/>
    </source>
</evidence>
<keyword evidence="4" id="KW-1003">Cell membrane</keyword>
<evidence type="ECO:0000313" key="18">
    <source>
        <dbReference type="EMBL" id="TBW72454.1"/>
    </source>
</evidence>
<comment type="function">
    <text evidence="8">Necessary for the synthesis of poly-beta-1,6-N-acetyl-D-glucosamine (PNAG, also referred to as PIA), a biofilm adhesin polysaccharide. Is required for full IcaA N-acetylglucosaminyltransferase activity.</text>
</comment>
<keyword evidence="20" id="KW-1185">Reference proteome</keyword>
<evidence type="ECO:0000256" key="10">
    <source>
        <dbReference type="ARBA" id="ARBA00030190"/>
    </source>
</evidence>
<dbReference type="EMBL" id="EF546621">
    <property type="protein sequence ID" value="ABU63634.1"/>
    <property type="molecule type" value="Genomic_DNA"/>
</dbReference>
<keyword evidence="5 11" id="KW-0812">Transmembrane</keyword>
<protein>
    <recommendedName>
        <fullName evidence="3">Poly-beta-1,6-N-acetyl-D-glucosamine synthesis protein IcaD</fullName>
    </recommendedName>
    <alternativeName>
        <fullName evidence="9">Biofilm polysaccharide intercellular adhesin synthesis protein IcaD</fullName>
    </alternativeName>
    <alternativeName>
        <fullName evidence="10">Intercellular adhesion protein D</fullName>
    </alternativeName>
</protein>
<accession>A8DMY9</accession>
<name>A8DMY9_STALU</name>
<dbReference type="Proteomes" id="UP000325462">
    <property type="component" value="Chromosome"/>
</dbReference>
<feature type="transmembrane region" description="Helical" evidence="11">
    <location>
        <begin position="21"/>
        <end position="51"/>
    </location>
</feature>
<dbReference type="GO" id="GO:0005886">
    <property type="term" value="C:plasma membrane"/>
    <property type="evidence" value="ECO:0007669"/>
    <property type="project" value="UniProtKB-SubCell"/>
</dbReference>
<dbReference type="GeneID" id="58090779"/>
<evidence type="ECO:0000256" key="4">
    <source>
        <dbReference type="ARBA" id="ARBA00022475"/>
    </source>
</evidence>
<evidence type="ECO:0000313" key="19">
    <source>
        <dbReference type="Proteomes" id="UP000293637"/>
    </source>
</evidence>
<sequence length="108" mass="12654">MDKSRQRKKLVIHAFCHALREIITFIISLIFWLYFMIACILVIGSLFTFNIDIVLIIRTLLNVEAVTMSDIFFTLLKFIIIDIIIFSLCLISRKIIYKKEGINHGKVF</sequence>
<comment type="similarity">
    <text evidence="2">Belongs to the IcaD family.</text>
</comment>
<dbReference type="EMBL" id="CP041722">
    <property type="protein sequence ID" value="QEX38058.1"/>
    <property type="molecule type" value="Genomic_DNA"/>
</dbReference>
<dbReference type="Proteomes" id="UP000293637">
    <property type="component" value="Unassembled WGS sequence"/>
</dbReference>
<gene>
    <name evidence="12" type="primary">icaD</name>
    <name evidence="18" type="ORF">EQ812_05605</name>
    <name evidence="17" type="ORF">FO454_03605</name>
</gene>
<keyword evidence="7 11" id="KW-0472">Membrane</keyword>
<evidence type="ECO:0000256" key="11">
    <source>
        <dbReference type="SAM" id="Phobius"/>
    </source>
</evidence>
<dbReference type="InterPro" id="IPR020510">
    <property type="entry name" value="IcaD"/>
</dbReference>
<dbReference type="EMBL" id="EF546624">
    <property type="protein sequence ID" value="ABU63655.1"/>
    <property type="molecule type" value="Genomic_DNA"/>
</dbReference>
<reference evidence="18 19" key="2">
    <citation type="journal article" date="2019" name="Sci. Transl. Med.">
        <title>Quorum sensing between bacterial species on the skin protects against epidermal injury in atopic dermatitis.</title>
        <authorList>
            <person name="Williams M.R."/>
        </authorList>
    </citation>
    <scope>NUCLEOTIDE SEQUENCE [LARGE SCALE GENOMIC DNA]</scope>
    <source>
        <strain evidence="18 19">E7</strain>
    </source>
</reference>
<dbReference type="EMBL" id="EF546623">
    <property type="protein sequence ID" value="ABU63648.1"/>
    <property type="molecule type" value="Genomic_DNA"/>
</dbReference>
<evidence type="ECO:0000313" key="14">
    <source>
        <dbReference type="EMBL" id="ABU63641.1"/>
    </source>
</evidence>
<evidence type="ECO:0000256" key="7">
    <source>
        <dbReference type="ARBA" id="ARBA00023136"/>
    </source>
</evidence>
<dbReference type="EMBL" id="EF546620">
    <property type="protein sequence ID" value="ABU63627.1"/>
    <property type="molecule type" value="Genomic_DNA"/>
</dbReference>
<dbReference type="EMBL" id="EF546622">
    <property type="protein sequence ID" value="ABU63641.1"/>
    <property type="molecule type" value="Genomic_DNA"/>
</dbReference>
<evidence type="ECO:0000313" key="12">
    <source>
        <dbReference type="EMBL" id="ABU63627.1"/>
    </source>
</evidence>
<evidence type="ECO:0000313" key="20">
    <source>
        <dbReference type="Proteomes" id="UP000325462"/>
    </source>
</evidence>
<evidence type="ECO:0000256" key="1">
    <source>
        <dbReference type="ARBA" id="ARBA00004651"/>
    </source>
</evidence>
<reference evidence="12" key="1">
    <citation type="journal article" date="2007" name="Infect. Immun.">
        <title>Poly-N-acetylglucosamine is not a major component of the extracellular matrix in biofilms formed by icaADBC-positive Staphylococcus lugdunensis isolates.</title>
        <authorList>
            <person name="Frank K.L."/>
            <person name="Patel R."/>
        </authorList>
    </citation>
    <scope>NUCLEOTIDE SEQUENCE</scope>
    <source>
        <strain evidence="12">IDRL-2414</strain>
        <strain evidence="13">IDRL-2664</strain>
        <strain evidence="14">IDRL-5204</strain>
        <strain evidence="15">IDRL-5256</strain>
        <strain evidence="16">IDRL-5258</strain>
    </source>
</reference>
<organism evidence="12">
    <name type="scientific">Staphylococcus lugdunensis</name>
    <dbReference type="NCBI Taxonomy" id="28035"/>
    <lineage>
        <taxon>Bacteria</taxon>
        <taxon>Bacillati</taxon>
        <taxon>Bacillota</taxon>
        <taxon>Bacilli</taxon>
        <taxon>Bacillales</taxon>
        <taxon>Staphylococcaceae</taxon>
        <taxon>Staphylococcus</taxon>
    </lineage>
</organism>
<evidence type="ECO:0000256" key="3">
    <source>
        <dbReference type="ARBA" id="ARBA00014524"/>
    </source>
</evidence>
<evidence type="ECO:0000256" key="8">
    <source>
        <dbReference type="ARBA" id="ARBA00025422"/>
    </source>
</evidence>